<dbReference type="AlphaFoldDB" id="A0A8R7QHC6"/>
<name>A0A8R7QHC6_TRIUA</name>
<reference evidence="3" key="2">
    <citation type="submission" date="2018-03" db="EMBL/GenBank/DDBJ databases">
        <title>The Triticum urartu genome reveals the dynamic nature of wheat genome evolution.</title>
        <authorList>
            <person name="Ling H."/>
            <person name="Ma B."/>
            <person name="Shi X."/>
            <person name="Liu H."/>
            <person name="Dong L."/>
            <person name="Sun H."/>
            <person name="Cao Y."/>
            <person name="Gao Q."/>
            <person name="Zheng S."/>
            <person name="Li Y."/>
            <person name="Yu Y."/>
            <person name="Du H."/>
            <person name="Qi M."/>
            <person name="Li Y."/>
            <person name="Yu H."/>
            <person name="Cui Y."/>
            <person name="Wang N."/>
            <person name="Chen C."/>
            <person name="Wu H."/>
            <person name="Zhao Y."/>
            <person name="Zhang J."/>
            <person name="Li Y."/>
            <person name="Zhou W."/>
            <person name="Zhang B."/>
            <person name="Hu W."/>
            <person name="Eijk M."/>
            <person name="Tang J."/>
            <person name="Witsenboer H."/>
            <person name="Zhao S."/>
            <person name="Li Z."/>
            <person name="Zhang A."/>
            <person name="Wang D."/>
            <person name="Liang C."/>
        </authorList>
    </citation>
    <scope>NUCLEOTIDE SEQUENCE [LARGE SCALE GENOMIC DNA]</scope>
    <source>
        <strain evidence="3">cv. G1812</strain>
    </source>
</reference>
<feature type="compositionally biased region" description="Basic residues" evidence="1">
    <location>
        <begin position="39"/>
        <end position="60"/>
    </location>
</feature>
<keyword evidence="4" id="KW-1185">Reference proteome</keyword>
<reference evidence="4" key="1">
    <citation type="journal article" date="2013" name="Nature">
        <title>Draft genome of the wheat A-genome progenitor Triticum urartu.</title>
        <authorList>
            <person name="Ling H.Q."/>
            <person name="Zhao S."/>
            <person name="Liu D."/>
            <person name="Wang J."/>
            <person name="Sun H."/>
            <person name="Zhang C."/>
            <person name="Fan H."/>
            <person name="Li D."/>
            <person name="Dong L."/>
            <person name="Tao Y."/>
            <person name="Gao C."/>
            <person name="Wu H."/>
            <person name="Li Y."/>
            <person name="Cui Y."/>
            <person name="Guo X."/>
            <person name="Zheng S."/>
            <person name="Wang B."/>
            <person name="Yu K."/>
            <person name="Liang Q."/>
            <person name="Yang W."/>
            <person name="Lou X."/>
            <person name="Chen J."/>
            <person name="Feng M."/>
            <person name="Jian J."/>
            <person name="Zhang X."/>
            <person name="Luo G."/>
            <person name="Jiang Y."/>
            <person name="Liu J."/>
            <person name="Wang Z."/>
            <person name="Sha Y."/>
            <person name="Zhang B."/>
            <person name="Wu H."/>
            <person name="Tang D."/>
            <person name="Shen Q."/>
            <person name="Xue P."/>
            <person name="Zou S."/>
            <person name="Wang X."/>
            <person name="Liu X."/>
            <person name="Wang F."/>
            <person name="Yang Y."/>
            <person name="An X."/>
            <person name="Dong Z."/>
            <person name="Zhang K."/>
            <person name="Zhang X."/>
            <person name="Luo M.C."/>
            <person name="Dvorak J."/>
            <person name="Tong Y."/>
            <person name="Wang J."/>
            <person name="Yang H."/>
            <person name="Li Z."/>
            <person name="Wang D."/>
            <person name="Zhang A."/>
            <person name="Wang J."/>
        </authorList>
    </citation>
    <scope>NUCLEOTIDE SEQUENCE</scope>
    <source>
        <strain evidence="4">cv. G1812</strain>
    </source>
</reference>
<feature type="region of interest" description="Disordered" evidence="1">
    <location>
        <begin position="35"/>
        <end position="60"/>
    </location>
</feature>
<accession>A0A8R7QHC6</accession>
<dbReference type="Gramene" id="TuG1812G0500003545.01.T01">
    <property type="protein sequence ID" value="TuG1812G0500003545.01.T01"/>
    <property type="gene ID" value="TuG1812G0500003545.01"/>
</dbReference>
<proteinExistence type="predicted"/>
<organism evidence="3 4">
    <name type="scientific">Triticum urartu</name>
    <name type="common">Red wild einkorn</name>
    <name type="synonym">Crithodium urartu</name>
    <dbReference type="NCBI Taxonomy" id="4572"/>
    <lineage>
        <taxon>Eukaryota</taxon>
        <taxon>Viridiplantae</taxon>
        <taxon>Streptophyta</taxon>
        <taxon>Embryophyta</taxon>
        <taxon>Tracheophyta</taxon>
        <taxon>Spermatophyta</taxon>
        <taxon>Magnoliopsida</taxon>
        <taxon>Liliopsida</taxon>
        <taxon>Poales</taxon>
        <taxon>Poaceae</taxon>
        <taxon>BOP clade</taxon>
        <taxon>Pooideae</taxon>
        <taxon>Triticodae</taxon>
        <taxon>Triticeae</taxon>
        <taxon>Triticinae</taxon>
        <taxon>Triticum</taxon>
    </lineage>
</organism>
<feature type="chain" id="PRO_5044156879" evidence="2">
    <location>
        <begin position="26"/>
        <end position="168"/>
    </location>
</feature>
<sequence>PPPSPRSRSAPHLLAYLLLKSWCCGQGPISLADLDGGRGRARRLPRARRQRGRGLRRGRLHGHAPGAAFGRWMRWSPQMASTHDLVTQNFAKLPMGVVRVRHRHAVQRQSSVNSSYYNSLCRGVSRGSGRTVGVIREHRRADLWGSNMQTWMEDGRPSSICLSCPPAR</sequence>
<evidence type="ECO:0000313" key="3">
    <source>
        <dbReference type="EnsemblPlants" id="TuG1812G0500003545.01.T02"/>
    </source>
</evidence>
<reference evidence="3" key="3">
    <citation type="submission" date="2022-06" db="UniProtKB">
        <authorList>
            <consortium name="EnsemblPlants"/>
        </authorList>
    </citation>
    <scope>IDENTIFICATION</scope>
</reference>
<dbReference type="Gramene" id="TuG1812G0500003545.01.T02">
    <property type="protein sequence ID" value="TuG1812G0500003545.01.T02"/>
    <property type="gene ID" value="TuG1812G0500003545.01"/>
</dbReference>
<evidence type="ECO:0000313" key="4">
    <source>
        <dbReference type="Proteomes" id="UP000015106"/>
    </source>
</evidence>
<feature type="signal peptide" evidence="2">
    <location>
        <begin position="1"/>
        <end position="25"/>
    </location>
</feature>
<dbReference type="EnsemblPlants" id="TuG1812G0500003545.01.T02">
    <property type="protein sequence ID" value="TuG1812G0500003545.01.T02"/>
    <property type="gene ID" value="TuG1812G0500003545.01"/>
</dbReference>
<dbReference type="EnsemblPlants" id="TuG1812G0500003545.01.T01">
    <property type="protein sequence ID" value="TuG1812G0500003545.01.T01"/>
    <property type="gene ID" value="TuG1812G0500003545.01"/>
</dbReference>
<evidence type="ECO:0000256" key="2">
    <source>
        <dbReference type="SAM" id="SignalP"/>
    </source>
</evidence>
<dbReference type="Proteomes" id="UP000015106">
    <property type="component" value="Chromosome 5"/>
</dbReference>
<protein>
    <submittedName>
        <fullName evidence="3">Uncharacterized protein</fullName>
    </submittedName>
</protein>
<evidence type="ECO:0000256" key="1">
    <source>
        <dbReference type="SAM" id="MobiDB-lite"/>
    </source>
</evidence>
<keyword evidence="2" id="KW-0732">Signal</keyword>